<feature type="region of interest" description="Disordered" evidence="1">
    <location>
        <begin position="1"/>
        <end position="33"/>
    </location>
</feature>
<sequence>MSPLEPGSETPSFSGLPPGFFSSSPQRSAPQPRRMRQTIILNRALQQSHEGFRALPRGLGTRRPLILLLHSACALASYRQNFDLPADTLPCAAGLESGYPPFPKTTETQAPLIVVSIPLLQKVATAVQPLDLVESTQDLDGPTLQEPI</sequence>
<evidence type="ECO:0000256" key="1">
    <source>
        <dbReference type="SAM" id="MobiDB-lite"/>
    </source>
</evidence>
<protein>
    <submittedName>
        <fullName evidence="2">Uncharacterized protein</fullName>
    </submittedName>
</protein>
<keyword evidence="3" id="KW-1185">Reference proteome</keyword>
<evidence type="ECO:0000313" key="3">
    <source>
        <dbReference type="Proteomes" id="UP000298030"/>
    </source>
</evidence>
<gene>
    <name evidence="2" type="ORF">FA13DRAFT_1790968</name>
</gene>
<evidence type="ECO:0000313" key="2">
    <source>
        <dbReference type="EMBL" id="TEB32132.1"/>
    </source>
</evidence>
<reference evidence="2 3" key="1">
    <citation type="journal article" date="2019" name="Nat. Ecol. Evol.">
        <title>Megaphylogeny resolves global patterns of mushroom evolution.</title>
        <authorList>
            <person name="Varga T."/>
            <person name="Krizsan K."/>
            <person name="Foldi C."/>
            <person name="Dima B."/>
            <person name="Sanchez-Garcia M."/>
            <person name="Sanchez-Ramirez S."/>
            <person name="Szollosi G.J."/>
            <person name="Szarkandi J.G."/>
            <person name="Papp V."/>
            <person name="Albert L."/>
            <person name="Andreopoulos W."/>
            <person name="Angelini C."/>
            <person name="Antonin V."/>
            <person name="Barry K.W."/>
            <person name="Bougher N.L."/>
            <person name="Buchanan P."/>
            <person name="Buyck B."/>
            <person name="Bense V."/>
            <person name="Catcheside P."/>
            <person name="Chovatia M."/>
            <person name="Cooper J."/>
            <person name="Damon W."/>
            <person name="Desjardin D."/>
            <person name="Finy P."/>
            <person name="Geml J."/>
            <person name="Haridas S."/>
            <person name="Hughes K."/>
            <person name="Justo A."/>
            <person name="Karasinski D."/>
            <person name="Kautmanova I."/>
            <person name="Kiss B."/>
            <person name="Kocsube S."/>
            <person name="Kotiranta H."/>
            <person name="LaButti K.M."/>
            <person name="Lechner B.E."/>
            <person name="Liimatainen K."/>
            <person name="Lipzen A."/>
            <person name="Lukacs Z."/>
            <person name="Mihaltcheva S."/>
            <person name="Morgado L.N."/>
            <person name="Niskanen T."/>
            <person name="Noordeloos M.E."/>
            <person name="Ohm R.A."/>
            <person name="Ortiz-Santana B."/>
            <person name="Ovrebo C."/>
            <person name="Racz N."/>
            <person name="Riley R."/>
            <person name="Savchenko A."/>
            <person name="Shiryaev A."/>
            <person name="Soop K."/>
            <person name="Spirin V."/>
            <person name="Szebenyi C."/>
            <person name="Tomsovsky M."/>
            <person name="Tulloss R.E."/>
            <person name="Uehling J."/>
            <person name="Grigoriev I.V."/>
            <person name="Vagvolgyi C."/>
            <person name="Papp T."/>
            <person name="Martin F.M."/>
            <person name="Miettinen O."/>
            <person name="Hibbett D.S."/>
            <person name="Nagy L.G."/>
        </authorList>
    </citation>
    <scope>NUCLEOTIDE SEQUENCE [LARGE SCALE GENOMIC DNA]</scope>
    <source>
        <strain evidence="2 3">FP101781</strain>
    </source>
</reference>
<name>A0A4Y7TEZ2_COPMI</name>
<accession>A0A4Y7TEZ2</accession>
<proteinExistence type="predicted"/>
<organism evidence="2 3">
    <name type="scientific">Coprinellus micaceus</name>
    <name type="common">Glistening ink-cap mushroom</name>
    <name type="synonym">Coprinus micaceus</name>
    <dbReference type="NCBI Taxonomy" id="71717"/>
    <lineage>
        <taxon>Eukaryota</taxon>
        <taxon>Fungi</taxon>
        <taxon>Dikarya</taxon>
        <taxon>Basidiomycota</taxon>
        <taxon>Agaricomycotina</taxon>
        <taxon>Agaricomycetes</taxon>
        <taxon>Agaricomycetidae</taxon>
        <taxon>Agaricales</taxon>
        <taxon>Agaricineae</taxon>
        <taxon>Psathyrellaceae</taxon>
        <taxon>Coprinellus</taxon>
    </lineage>
</organism>
<feature type="compositionally biased region" description="Low complexity" evidence="1">
    <location>
        <begin position="11"/>
        <end position="32"/>
    </location>
</feature>
<comment type="caution">
    <text evidence="2">The sequence shown here is derived from an EMBL/GenBank/DDBJ whole genome shotgun (WGS) entry which is preliminary data.</text>
</comment>
<dbReference type="Proteomes" id="UP000298030">
    <property type="component" value="Unassembled WGS sequence"/>
</dbReference>
<dbReference type="EMBL" id="QPFP01000016">
    <property type="protein sequence ID" value="TEB32132.1"/>
    <property type="molecule type" value="Genomic_DNA"/>
</dbReference>
<dbReference type="AlphaFoldDB" id="A0A4Y7TEZ2"/>